<dbReference type="InterPro" id="IPR037925">
    <property type="entry name" value="FlgE/F/G-like"/>
</dbReference>
<name>A0A9D9N871_9FIRM</name>
<keyword evidence="5" id="KW-0966">Cell projection</keyword>
<dbReference type="GO" id="GO:0009425">
    <property type="term" value="C:bacterial-type flagellum basal body"/>
    <property type="evidence" value="ECO:0007669"/>
    <property type="project" value="UniProtKB-SubCell"/>
</dbReference>
<dbReference type="Pfam" id="PF06429">
    <property type="entry name" value="Flg_bbr_C"/>
    <property type="match status" value="1"/>
</dbReference>
<feature type="domain" description="Flagellar basal body rod protein N-terminal" evidence="3">
    <location>
        <begin position="5"/>
        <end position="35"/>
    </location>
</feature>
<evidence type="ECO:0000259" key="4">
    <source>
        <dbReference type="Pfam" id="PF06429"/>
    </source>
</evidence>
<accession>A0A9D9N871</accession>
<proteinExistence type="inferred from homology"/>
<comment type="subcellular location">
    <subcellularLocation>
        <location evidence="2">Bacterial flagellum basal body</location>
    </subcellularLocation>
</comment>
<dbReference type="PANTHER" id="PTHR30435:SF19">
    <property type="entry name" value="FLAGELLAR BASAL-BODY ROD PROTEIN FLGG"/>
    <property type="match status" value="1"/>
</dbReference>
<evidence type="ECO:0000313" key="5">
    <source>
        <dbReference type="EMBL" id="MBO8463819.1"/>
    </source>
</evidence>
<gene>
    <name evidence="5" type="ORF">IAC13_07805</name>
</gene>
<dbReference type="InterPro" id="IPR020013">
    <property type="entry name" value="Flagellar_FlgE/F/G"/>
</dbReference>
<dbReference type="InterPro" id="IPR019776">
    <property type="entry name" value="Flagellar_basal_body_rod_CS"/>
</dbReference>
<comment type="caution">
    <text evidence="5">The sequence shown here is derived from an EMBL/GenBank/DDBJ whole genome shotgun (WGS) entry which is preliminary data.</text>
</comment>
<dbReference type="PANTHER" id="PTHR30435">
    <property type="entry name" value="FLAGELLAR PROTEIN"/>
    <property type="match status" value="1"/>
</dbReference>
<dbReference type="AlphaFoldDB" id="A0A9D9N871"/>
<dbReference type="NCBIfam" id="TIGR03506">
    <property type="entry name" value="FlgEFG_subfam"/>
    <property type="match status" value="1"/>
</dbReference>
<dbReference type="GO" id="GO:0071978">
    <property type="term" value="P:bacterial-type flagellum-dependent swarming motility"/>
    <property type="evidence" value="ECO:0007669"/>
    <property type="project" value="TreeGrafter"/>
</dbReference>
<dbReference type="InterPro" id="IPR010930">
    <property type="entry name" value="Flg_bb/hook_C_dom"/>
</dbReference>
<feature type="domain" description="Flagellar basal-body/hook protein C-terminal" evidence="4">
    <location>
        <begin position="192"/>
        <end position="234"/>
    </location>
</feature>
<evidence type="ECO:0000313" key="6">
    <source>
        <dbReference type="Proteomes" id="UP000823618"/>
    </source>
</evidence>
<reference evidence="5" key="2">
    <citation type="journal article" date="2021" name="PeerJ">
        <title>Extensive microbial diversity within the chicken gut microbiome revealed by metagenomics and culture.</title>
        <authorList>
            <person name="Gilroy R."/>
            <person name="Ravi A."/>
            <person name="Getino M."/>
            <person name="Pursley I."/>
            <person name="Horton D.L."/>
            <person name="Alikhan N.F."/>
            <person name="Baker D."/>
            <person name="Gharbi K."/>
            <person name="Hall N."/>
            <person name="Watson M."/>
            <person name="Adriaenssens E.M."/>
            <person name="Foster-Nyarko E."/>
            <person name="Jarju S."/>
            <person name="Secka A."/>
            <person name="Antonio M."/>
            <person name="Oren A."/>
            <person name="Chaudhuri R.R."/>
            <person name="La Ragione R."/>
            <person name="Hildebrand F."/>
            <person name="Pallen M.J."/>
        </authorList>
    </citation>
    <scope>NUCLEOTIDE SEQUENCE</scope>
    <source>
        <strain evidence="5">E3-2379</strain>
    </source>
</reference>
<sequence>MKASFYVAALGASNQQERLNVVANNLANVNSQGYQTKDLSFIELVRYNLNAPEQRKTELQAGAGVTIKSITSNFEKGAIQETSSQYDYAIMEKGFFMLQDRETNAITYTRSGHFILSKNGDKTYLASENGKYVLDENQQPIEVVDGKLQSDIGVVNFTNKHGLENIGSNEYRATESNGRPILIRNPQLKDHAVELSNVDVSSEYMKMIESQRAYSYALKMVQTSDEIESVINNLRG</sequence>
<dbReference type="Pfam" id="PF00460">
    <property type="entry name" value="Flg_bb_rod"/>
    <property type="match status" value="1"/>
</dbReference>
<dbReference type="EMBL" id="JADIML010000215">
    <property type="protein sequence ID" value="MBO8463819.1"/>
    <property type="molecule type" value="Genomic_DNA"/>
</dbReference>
<dbReference type="Proteomes" id="UP000823618">
    <property type="component" value="Unassembled WGS sequence"/>
</dbReference>
<keyword evidence="5" id="KW-0969">Cilium</keyword>
<evidence type="ECO:0000256" key="1">
    <source>
        <dbReference type="ARBA" id="ARBA00009677"/>
    </source>
</evidence>
<evidence type="ECO:0000259" key="3">
    <source>
        <dbReference type="Pfam" id="PF00460"/>
    </source>
</evidence>
<dbReference type="SUPFAM" id="SSF117143">
    <property type="entry name" value="Flagellar hook protein flgE"/>
    <property type="match status" value="1"/>
</dbReference>
<keyword evidence="2" id="KW-0975">Bacterial flagellum</keyword>
<organism evidence="5 6">
    <name type="scientific">Candidatus Scybalomonas excrementavium</name>
    <dbReference type="NCBI Taxonomy" id="2840943"/>
    <lineage>
        <taxon>Bacteria</taxon>
        <taxon>Bacillati</taxon>
        <taxon>Bacillota</taxon>
        <taxon>Clostridia</taxon>
        <taxon>Lachnospirales</taxon>
        <taxon>Lachnospiraceae</taxon>
        <taxon>Lachnospiraceae incertae sedis</taxon>
        <taxon>Candidatus Scybalomonas</taxon>
    </lineage>
</organism>
<comment type="similarity">
    <text evidence="1 2">Belongs to the flagella basal body rod proteins family.</text>
</comment>
<keyword evidence="5" id="KW-0282">Flagellum</keyword>
<protein>
    <submittedName>
        <fullName evidence="5">Flagellar hook-basal body protein</fullName>
    </submittedName>
</protein>
<dbReference type="InterPro" id="IPR001444">
    <property type="entry name" value="Flag_bb_rod_N"/>
</dbReference>
<dbReference type="PROSITE" id="PS00588">
    <property type="entry name" value="FLAGELLA_BB_ROD"/>
    <property type="match status" value="1"/>
</dbReference>
<reference evidence="5" key="1">
    <citation type="submission" date="2020-10" db="EMBL/GenBank/DDBJ databases">
        <authorList>
            <person name="Gilroy R."/>
        </authorList>
    </citation>
    <scope>NUCLEOTIDE SEQUENCE</scope>
    <source>
        <strain evidence="5">E3-2379</strain>
    </source>
</reference>
<evidence type="ECO:0000256" key="2">
    <source>
        <dbReference type="RuleBase" id="RU362116"/>
    </source>
</evidence>